<evidence type="ECO:0000256" key="3">
    <source>
        <dbReference type="HAMAP-Rule" id="MF_00187"/>
    </source>
</evidence>
<comment type="subcellular location">
    <subcellularLocation>
        <location evidence="3">Cytoplasm</location>
    </subcellularLocation>
</comment>
<feature type="binding site" evidence="3">
    <location>
        <begin position="260"/>
        <end position="265"/>
    </location>
    <ligand>
        <name>Mo-bis(molybdopterin guanine dinucleotide)</name>
        <dbReference type="ChEBI" id="CHEBI:60539"/>
    </ligand>
</feature>
<comment type="function">
    <text evidence="3">Required for formate dehydrogenase (FDH) activity. Acts as a sulfur carrier protein that transfers sulfur from IscS to the molybdenum cofactor prior to its insertion into FDH.</text>
</comment>
<keyword evidence="2 3" id="KW-0501">Molybdenum cofactor biosynthesis</keyword>
<dbReference type="Pfam" id="PF02634">
    <property type="entry name" value="FdhD-NarQ"/>
    <property type="match status" value="1"/>
</dbReference>
<dbReference type="NCBIfam" id="TIGR00129">
    <property type="entry name" value="fdhD_narQ"/>
    <property type="match status" value="1"/>
</dbReference>
<feature type="active site" description="Cysteine persulfide intermediate" evidence="3">
    <location>
        <position position="119"/>
    </location>
</feature>
<keyword evidence="1 3" id="KW-0963">Cytoplasm</keyword>
<proteinExistence type="inferred from homology"/>
<dbReference type="SUPFAM" id="SSF53927">
    <property type="entry name" value="Cytidine deaminase-like"/>
    <property type="match status" value="1"/>
</dbReference>
<protein>
    <recommendedName>
        <fullName evidence="3">Sulfur carrier protein FdhD</fullName>
    </recommendedName>
</protein>
<dbReference type="PIRSF" id="PIRSF015626">
    <property type="entry name" value="FdhD"/>
    <property type="match status" value="1"/>
</dbReference>
<comment type="caution">
    <text evidence="4">The sequence shown here is derived from an EMBL/GenBank/DDBJ whole genome shotgun (WGS) entry which is preliminary data.</text>
</comment>
<sequence length="277" mass="30621">MNTGNSKTKAKIWVVSEGKESSRLDELATEEPLEIRLSPTNKTLAVTMRTPGADFELVAGFLYSEGIIRNKSDIVKMSYCVDPNIDGEQRQNIINVTLKPELNLDFKSLERHFFTNSSCGVCGKASIESLEQKGCPILTEDWQVTANIIYNLPEQLNKAQSVFHKTGGLHAAALFNPEGNLLKLREDVGRHNALDKLIGSAFLADELPLNQRMVMVSGRTSFEIIQKCLMAKIPIICAVSAPSSLAVSLAQAFNLTLIGFLRGQRFNVYSGLSRLRF</sequence>
<dbReference type="NCBIfam" id="NF001943">
    <property type="entry name" value="PRK00724.1-2"/>
    <property type="match status" value="1"/>
</dbReference>
<accession>A0ABR9U9G9</accession>
<comment type="similarity">
    <text evidence="3">Belongs to the FdhD family.</text>
</comment>
<evidence type="ECO:0000313" key="5">
    <source>
        <dbReference type="Proteomes" id="UP000640725"/>
    </source>
</evidence>
<dbReference type="Proteomes" id="UP000640725">
    <property type="component" value="Unassembled WGS sequence"/>
</dbReference>
<evidence type="ECO:0000313" key="4">
    <source>
        <dbReference type="EMBL" id="MBE9143092.1"/>
    </source>
</evidence>
<dbReference type="PANTHER" id="PTHR30592">
    <property type="entry name" value="FORMATE DEHYDROGENASE"/>
    <property type="match status" value="1"/>
</dbReference>
<dbReference type="HAMAP" id="MF_00187">
    <property type="entry name" value="FdhD"/>
    <property type="match status" value="1"/>
</dbReference>
<gene>
    <name evidence="3 4" type="primary">fdhD</name>
    <name evidence="4" type="ORF">IQ236_07620</name>
</gene>
<keyword evidence="5" id="KW-1185">Reference proteome</keyword>
<dbReference type="RefSeq" id="WP_193868710.1">
    <property type="nucleotide sequence ID" value="NZ_JADEWU010000012.1"/>
</dbReference>
<dbReference type="EMBL" id="JADEWU010000012">
    <property type="protein sequence ID" value="MBE9143092.1"/>
    <property type="molecule type" value="Genomic_DNA"/>
</dbReference>
<reference evidence="4 5" key="1">
    <citation type="submission" date="2020-10" db="EMBL/GenBank/DDBJ databases">
        <authorList>
            <person name="Castelo-Branco R."/>
            <person name="Eusebio N."/>
            <person name="Adriana R."/>
            <person name="Vieira A."/>
            <person name="Brugerolle De Fraissinette N."/>
            <person name="Rezende De Castro R."/>
            <person name="Schneider M.P."/>
            <person name="Vasconcelos V."/>
            <person name="Leao P.N."/>
        </authorList>
    </citation>
    <scope>NUCLEOTIDE SEQUENCE [LARGE SCALE GENOMIC DNA]</scope>
    <source>
        <strain evidence="4 5">LEGE 06226</strain>
    </source>
</reference>
<name>A0ABR9U9G9_9CYAN</name>
<dbReference type="InterPro" id="IPR003786">
    <property type="entry name" value="FdhD"/>
</dbReference>
<dbReference type="Gene3D" id="3.40.140.10">
    <property type="entry name" value="Cytidine Deaminase, domain 2"/>
    <property type="match status" value="1"/>
</dbReference>
<evidence type="ECO:0000256" key="1">
    <source>
        <dbReference type="ARBA" id="ARBA00022490"/>
    </source>
</evidence>
<dbReference type="Gene3D" id="3.10.20.10">
    <property type="match status" value="1"/>
</dbReference>
<dbReference type="InterPro" id="IPR016193">
    <property type="entry name" value="Cytidine_deaminase-like"/>
</dbReference>
<evidence type="ECO:0000256" key="2">
    <source>
        <dbReference type="ARBA" id="ARBA00023150"/>
    </source>
</evidence>
<dbReference type="PANTHER" id="PTHR30592:SF1">
    <property type="entry name" value="SULFUR CARRIER PROTEIN FDHD"/>
    <property type="match status" value="1"/>
</dbReference>
<organism evidence="4 5">
    <name type="scientific">Planktothrix mougeotii LEGE 06226</name>
    <dbReference type="NCBI Taxonomy" id="1828728"/>
    <lineage>
        <taxon>Bacteria</taxon>
        <taxon>Bacillati</taxon>
        <taxon>Cyanobacteriota</taxon>
        <taxon>Cyanophyceae</taxon>
        <taxon>Oscillatoriophycideae</taxon>
        <taxon>Oscillatoriales</taxon>
        <taxon>Microcoleaceae</taxon>
        <taxon>Planktothrix</taxon>
    </lineage>
</organism>